<feature type="region of interest" description="Disordered" evidence="1">
    <location>
        <begin position="29"/>
        <end position="79"/>
    </location>
</feature>
<dbReference type="EMBL" id="JAPQKH010000008">
    <property type="protein sequence ID" value="KAJ5083120.1"/>
    <property type="molecule type" value="Genomic_DNA"/>
</dbReference>
<comment type="caution">
    <text evidence="2">The sequence shown here is derived from an EMBL/GenBank/DDBJ whole genome shotgun (WGS) entry which is preliminary data.</text>
</comment>
<dbReference type="AlphaFoldDB" id="A0A9W9EJZ7"/>
<keyword evidence="3" id="KW-1185">Reference proteome</keyword>
<dbReference type="Proteomes" id="UP001149165">
    <property type="component" value="Unassembled WGS sequence"/>
</dbReference>
<name>A0A9W9EJZ7_9EURO</name>
<feature type="compositionally biased region" description="Polar residues" evidence="1">
    <location>
        <begin position="249"/>
        <end position="259"/>
    </location>
</feature>
<sequence length="259" mass="26883">MPNAAAAPLPARRASLSCSSFPIAAAPISPPPVNWHPASRPLGSPAGAHTGGRGPAPGQSPGASLPPVSGWVQPRGRPWAPSHARAELCLSSARPRRDLPGADGTSDLVKNLFRFQRRPVTHDPRGRPAAAAAPPLHTVPGGYAYRRRTAAVHSRQLSANWPCLVRFSVTVPPSREPCGSSQARAVSLDDLSSASPACGHREPVKADMVSTGTSVGPVSRPGRSARVMLCPPPGRPALPAPPMGRCKTNKSSQGRADAQ</sequence>
<evidence type="ECO:0000256" key="1">
    <source>
        <dbReference type="SAM" id="MobiDB-lite"/>
    </source>
</evidence>
<reference evidence="2" key="2">
    <citation type="journal article" date="2023" name="IMA Fungus">
        <title>Comparative genomic study of the Penicillium genus elucidates a diverse pangenome and 15 lateral gene transfer events.</title>
        <authorList>
            <person name="Petersen C."/>
            <person name="Sorensen T."/>
            <person name="Nielsen M.R."/>
            <person name="Sondergaard T.E."/>
            <person name="Sorensen J.L."/>
            <person name="Fitzpatrick D.A."/>
            <person name="Frisvad J.C."/>
            <person name="Nielsen K.L."/>
        </authorList>
    </citation>
    <scope>NUCLEOTIDE SEQUENCE</scope>
    <source>
        <strain evidence="2">IBT 30069</strain>
    </source>
</reference>
<accession>A0A9W9EJZ7</accession>
<evidence type="ECO:0000313" key="2">
    <source>
        <dbReference type="EMBL" id="KAJ5083120.1"/>
    </source>
</evidence>
<feature type="region of interest" description="Disordered" evidence="1">
    <location>
        <begin position="208"/>
        <end position="259"/>
    </location>
</feature>
<reference evidence="2" key="1">
    <citation type="submission" date="2022-11" db="EMBL/GenBank/DDBJ databases">
        <authorList>
            <person name="Petersen C."/>
        </authorList>
    </citation>
    <scope>NUCLEOTIDE SEQUENCE</scope>
    <source>
        <strain evidence="2">IBT 30069</strain>
    </source>
</reference>
<protein>
    <submittedName>
        <fullName evidence="2">Uncharacterized protein</fullName>
    </submittedName>
</protein>
<feature type="compositionally biased region" description="Pro residues" evidence="1">
    <location>
        <begin position="230"/>
        <end position="242"/>
    </location>
</feature>
<proteinExistence type="predicted"/>
<evidence type="ECO:0000313" key="3">
    <source>
        <dbReference type="Proteomes" id="UP001149165"/>
    </source>
</evidence>
<gene>
    <name evidence="2" type="ORF">N7456_012547</name>
</gene>
<organism evidence="2 3">
    <name type="scientific">Penicillium angulare</name>
    <dbReference type="NCBI Taxonomy" id="116970"/>
    <lineage>
        <taxon>Eukaryota</taxon>
        <taxon>Fungi</taxon>
        <taxon>Dikarya</taxon>
        <taxon>Ascomycota</taxon>
        <taxon>Pezizomycotina</taxon>
        <taxon>Eurotiomycetes</taxon>
        <taxon>Eurotiomycetidae</taxon>
        <taxon>Eurotiales</taxon>
        <taxon>Aspergillaceae</taxon>
        <taxon>Penicillium</taxon>
    </lineage>
</organism>